<feature type="domain" description="FAD/NAD(P)-binding" evidence="1">
    <location>
        <begin position="3"/>
        <end position="85"/>
    </location>
</feature>
<organism evidence="2 3">
    <name type="scientific">Dactylosporangium cerinum</name>
    <dbReference type="NCBI Taxonomy" id="1434730"/>
    <lineage>
        <taxon>Bacteria</taxon>
        <taxon>Bacillati</taxon>
        <taxon>Actinomycetota</taxon>
        <taxon>Actinomycetes</taxon>
        <taxon>Micromonosporales</taxon>
        <taxon>Micromonosporaceae</taxon>
        <taxon>Dactylosporangium</taxon>
    </lineage>
</organism>
<evidence type="ECO:0000313" key="2">
    <source>
        <dbReference type="EMBL" id="MFC4996220.1"/>
    </source>
</evidence>
<gene>
    <name evidence="2" type="ORF">ACFPIJ_00050</name>
</gene>
<dbReference type="SUPFAM" id="SSF51905">
    <property type="entry name" value="FAD/NAD(P)-binding domain"/>
    <property type="match status" value="1"/>
</dbReference>
<proteinExistence type="predicted"/>
<name>A0ABV9VII3_9ACTN</name>
<reference evidence="3" key="1">
    <citation type="journal article" date="2019" name="Int. J. Syst. Evol. Microbiol.">
        <title>The Global Catalogue of Microorganisms (GCM) 10K type strain sequencing project: providing services to taxonomists for standard genome sequencing and annotation.</title>
        <authorList>
            <consortium name="The Broad Institute Genomics Platform"/>
            <consortium name="The Broad Institute Genome Sequencing Center for Infectious Disease"/>
            <person name="Wu L."/>
            <person name="Ma J."/>
        </authorList>
    </citation>
    <scope>NUCLEOTIDE SEQUENCE [LARGE SCALE GENOMIC DNA]</scope>
    <source>
        <strain evidence="3">CGMCC 4.7152</strain>
    </source>
</reference>
<dbReference type="EMBL" id="JBHSIU010000001">
    <property type="protein sequence ID" value="MFC4996220.1"/>
    <property type="molecule type" value="Genomic_DNA"/>
</dbReference>
<keyword evidence="3" id="KW-1185">Reference proteome</keyword>
<dbReference type="RefSeq" id="WP_380112416.1">
    <property type="nucleotide sequence ID" value="NZ_JBHSIU010000001.1"/>
</dbReference>
<sequence length="143" mass="15519">MRERAQRTRPPCVRRQIGAVAADLQRGHGVDLRCGVTVSSLEGDGDGRLRRAHLSDGTTVDTDVAVVALGAVRNTEWLHGPGLAAGVWGVGCDPPWCHCDHRPRLYRVSLRAAPSLYLVGPPVCSHDRAVTGRRTRARHADTM</sequence>
<comment type="caution">
    <text evidence="2">The sequence shown here is derived from an EMBL/GenBank/DDBJ whole genome shotgun (WGS) entry which is preliminary data.</text>
</comment>
<accession>A0ABV9VII3</accession>
<evidence type="ECO:0000313" key="3">
    <source>
        <dbReference type="Proteomes" id="UP001595912"/>
    </source>
</evidence>
<dbReference type="Pfam" id="PF07992">
    <property type="entry name" value="Pyr_redox_2"/>
    <property type="match status" value="1"/>
</dbReference>
<dbReference type="InterPro" id="IPR023753">
    <property type="entry name" value="FAD/NAD-binding_dom"/>
</dbReference>
<dbReference type="InterPro" id="IPR036188">
    <property type="entry name" value="FAD/NAD-bd_sf"/>
</dbReference>
<evidence type="ECO:0000259" key="1">
    <source>
        <dbReference type="Pfam" id="PF07992"/>
    </source>
</evidence>
<protein>
    <submittedName>
        <fullName evidence="2">FAD-dependent oxidoreductase</fullName>
    </submittedName>
</protein>
<dbReference type="Proteomes" id="UP001595912">
    <property type="component" value="Unassembled WGS sequence"/>
</dbReference>
<dbReference type="Gene3D" id="3.50.50.60">
    <property type="entry name" value="FAD/NAD(P)-binding domain"/>
    <property type="match status" value="2"/>
</dbReference>